<evidence type="ECO:0000256" key="1">
    <source>
        <dbReference type="SAM" id="MobiDB-lite"/>
    </source>
</evidence>
<proteinExistence type="predicted"/>
<dbReference type="RefSeq" id="WP_239262332.1">
    <property type="nucleotide sequence ID" value="NZ_JAKRCV010000007.1"/>
</dbReference>
<evidence type="ECO:0000259" key="2">
    <source>
        <dbReference type="Pfam" id="PF10081"/>
    </source>
</evidence>
<accession>A0ABS9PZD6</accession>
<dbReference type="Pfam" id="PF10081">
    <property type="entry name" value="Abhydrolase_9"/>
    <property type="match status" value="1"/>
</dbReference>
<feature type="region of interest" description="Disordered" evidence="1">
    <location>
        <begin position="253"/>
        <end position="276"/>
    </location>
</feature>
<dbReference type="SUPFAM" id="SSF53474">
    <property type="entry name" value="alpha/beta-Hydrolases"/>
    <property type="match status" value="1"/>
</dbReference>
<keyword evidence="4" id="KW-1185">Reference proteome</keyword>
<dbReference type="Proteomes" id="UP001521931">
    <property type="component" value="Unassembled WGS sequence"/>
</dbReference>
<dbReference type="InterPro" id="IPR029058">
    <property type="entry name" value="AB_hydrolase_fold"/>
</dbReference>
<evidence type="ECO:0000313" key="3">
    <source>
        <dbReference type="EMBL" id="MCG7320986.1"/>
    </source>
</evidence>
<feature type="domain" description="Alpha/beta-hydrolase catalytic" evidence="2">
    <location>
        <begin position="49"/>
        <end position="187"/>
    </location>
</feature>
<dbReference type="InterPro" id="IPR027787">
    <property type="entry name" value="Alpha/beta-hydrolase_catalytic"/>
</dbReference>
<evidence type="ECO:0000313" key="4">
    <source>
        <dbReference type="Proteomes" id="UP001521931"/>
    </source>
</evidence>
<protein>
    <submittedName>
        <fullName evidence="3">Alpha/beta-hydrolase family protein</fullName>
    </submittedName>
</protein>
<comment type="caution">
    <text evidence="3">The sequence shown here is derived from an EMBL/GenBank/DDBJ whole genome shotgun (WGS) entry which is preliminary data.</text>
</comment>
<dbReference type="EMBL" id="JAKRCV010000007">
    <property type="protein sequence ID" value="MCG7320986.1"/>
    <property type="molecule type" value="Genomic_DNA"/>
</dbReference>
<reference evidence="3 4" key="1">
    <citation type="submission" date="2022-02" db="EMBL/GenBank/DDBJ databases">
        <title>Uncovering new skin microbiome diversity through culturing and metagenomics.</title>
        <authorList>
            <person name="Conlan S."/>
            <person name="Deming C."/>
            <person name="Nisc Comparative Sequencing Program N."/>
            <person name="Segre J.A."/>
        </authorList>
    </citation>
    <scope>NUCLEOTIDE SEQUENCE [LARGE SCALE GENOMIC DNA]</scope>
    <source>
        <strain evidence="3 4">ACRQZ</strain>
    </source>
</reference>
<sequence length="276" mass="28451">MALGVGCAAGAAQGPVLGLLDRDLDAHHVMLQRSPVGSGRVFVRVSDVGEAAAPEQAARLAASRLVEAGLRGRRAVVVVVPTGSGWVNRNAIEGFERQLGAGVATVAVQYDRSPSWLSLLAARDLSEASARAVVDAVAERIDELPAGERPALYVYGESLGALAGQAALADHARAWHVCGSLWSGVPGGGTLGIARERALANADDPIVHLVPGTATHRPLRWAGALWLPWVSYGGAAVDTLSSLAPGDGHGHRYGPEQDWTLPTCSGPVASGARHTG</sequence>
<name>A0ABS9PZD6_9MICO</name>
<organism evidence="3 4">
    <name type="scientific">Arsenicicoccus bolidensis</name>
    <dbReference type="NCBI Taxonomy" id="229480"/>
    <lineage>
        <taxon>Bacteria</taxon>
        <taxon>Bacillati</taxon>
        <taxon>Actinomycetota</taxon>
        <taxon>Actinomycetes</taxon>
        <taxon>Micrococcales</taxon>
        <taxon>Intrasporangiaceae</taxon>
        <taxon>Arsenicicoccus</taxon>
    </lineage>
</organism>
<gene>
    <name evidence="3" type="ORF">MHL29_03625</name>
</gene>